<comment type="caution">
    <text evidence="2">The sequence shown here is derived from an EMBL/GenBank/DDBJ whole genome shotgun (WGS) entry which is preliminary data.</text>
</comment>
<evidence type="ECO:0000259" key="1">
    <source>
        <dbReference type="Pfam" id="PF04002"/>
    </source>
</evidence>
<dbReference type="Proteomes" id="UP000269375">
    <property type="component" value="Unassembled WGS sequence"/>
</dbReference>
<proteinExistence type="predicted"/>
<sequence>MQVALLSNASAIILAYNHPSGNFTPHLNT</sequence>
<dbReference type="InterPro" id="IPR025657">
    <property type="entry name" value="RadC_JAB"/>
</dbReference>
<evidence type="ECO:0000313" key="2">
    <source>
        <dbReference type="EMBL" id="ROH97838.1"/>
    </source>
</evidence>
<feature type="domain" description="RadC-like JAB" evidence="1">
    <location>
        <begin position="2"/>
        <end position="25"/>
    </location>
</feature>
<gene>
    <name evidence="2" type="ORF">EGI05_10800</name>
</gene>
<dbReference type="AlphaFoldDB" id="A0A3N0W150"/>
<dbReference type="EMBL" id="RJTX01000002">
    <property type="protein sequence ID" value="ROH97838.1"/>
    <property type="molecule type" value="Genomic_DNA"/>
</dbReference>
<reference evidence="2 3" key="1">
    <citation type="submission" date="2018-11" db="EMBL/GenBank/DDBJ databases">
        <title>Proposal to divide the Flavobacteriaceae and reorganize its genera based on Amino Acid Identity values calculated from whole genome sequences.</title>
        <authorList>
            <person name="Nicholson A.C."/>
            <person name="Gulvik C.A."/>
            <person name="Whitney A.M."/>
            <person name="Humrighouse B.W."/>
            <person name="Bell M."/>
            <person name="Holmes B."/>
            <person name="Steigerwalt A."/>
            <person name="Villarma A."/>
            <person name="Sheth M."/>
            <person name="Batra D."/>
            <person name="Pryor J."/>
            <person name="Bernardet J.-F."/>
            <person name="Hugo C."/>
            <person name="Kampfer P."/>
            <person name="Newman J."/>
            <person name="Mcquiston J.R."/>
        </authorList>
    </citation>
    <scope>NUCLEOTIDE SEQUENCE [LARGE SCALE GENOMIC DNA]</scope>
    <source>
        <strain evidence="2 3">DSM 15235</strain>
    </source>
</reference>
<protein>
    <recommendedName>
        <fullName evidence="1">RadC-like JAB domain-containing protein</fullName>
    </recommendedName>
</protein>
<dbReference type="Pfam" id="PF04002">
    <property type="entry name" value="RadC"/>
    <property type="match status" value="1"/>
</dbReference>
<dbReference type="Gene3D" id="3.40.140.10">
    <property type="entry name" value="Cytidine Deaminase, domain 2"/>
    <property type="match status" value="1"/>
</dbReference>
<organism evidence="2 3">
    <name type="scientific">Chryseobacterium daecheongense</name>
    <dbReference type="NCBI Taxonomy" id="192389"/>
    <lineage>
        <taxon>Bacteria</taxon>
        <taxon>Pseudomonadati</taxon>
        <taxon>Bacteroidota</taxon>
        <taxon>Flavobacteriia</taxon>
        <taxon>Flavobacteriales</taxon>
        <taxon>Weeksellaceae</taxon>
        <taxon>Chryseobacterium group</taxon>
        <taxon>Chryseobacterium</taxon>
    </lineage>
</organism>
<evidence type="ECO:0000313" key="3">
    <source>
        <dbReference type="Proteomes" id="UP000269375"/>
    </source>
</evidence>
<dbReference type="RefSeq" id="WP_123263053.1">
    <property type="nucleotide sequence ID" value="NZ_RJTX01000002.1"/>
</dbReference>
<accession>A0A3N0W150</accession>
<name>A0A3N0W150_9FLAO</name>